<proteinExistence type="inferred from homology"/>
<reference evidence="15" key="1">
    <citation type="submission" date="2025-08" db="UniProtKB">
        <authorList>
            <consortium name="Ensembl"/>
        </authorList>
    </citation>
    <scope>IDENTIFICATION</scope>
</reference>
<dbReference type="AlphaFoldDB" id="A0A8C5LP40"/>
<evidence type="ECO:0000256" key="5">
    <source>
        <dbReference type="ARBA" id="ARBA00015519"/>
    </source>
</evidence>
<evidence type="ECO:0000256" key="8">
    <source>
        <dbReference type="ARBA" id="ARBA00022723"/>
    </source>
</evidence>
<dbReference type="GO" id="GO:0005737">
    <property type="term" value="C:cytoplasm"/>
    <property type="evidence" value="ECO:0007669"/>
    <property type="project" value="UniProtKB-SubCell"/>
</dbReference>
<sequence>MDPLKEMTRGHNMAMDPTLQMVRLAACGVLLVRRIRRNRQRRQEEMQRVAVIPRAPRLMRTRISIDGMSDSTCRKRYRLNRDQLFSLYEILKDELEPKELMHIELPGMTKMLSCLQYLASGSFQNTAADLGGIDQSTFSNLLNCFLIVLRGKYQDYIGFPSTSKGWRDIKLGFFKLGGIPNVLGAIDCTHMEIKAPSQDAEAYLNRELFYSLNVQMVCDADMRIMNVLAGFPGSAHDSFILANSSIARDFQDGQFPDGWLLGDSGYPLRPWLMTPYRTTPGAAHESYNKAHQRARSVIDRTFSLLKMRFRCLNKSEGPLQFEPDRVVLMIKACVILHNMAVGCGQLEDDESEEEEDGHRHPEVPVIDNDKVEELGADVRERIIRQYFADVDSD</sequence>
<keyword evidence="10" id="KW-0539">Nucleus</keyword>
<comment type="subcellular location">
    <subcellularLocation>
        <location evidence="3">Cytoplasm</location>
    </subcellularLocation>
    <subcellularLocation>
        <location evidence="2">Nucleus</location>
    </subcellularLocation>
</comment>
<evidence type="ECO:0000256" key="1">
    <source>
        <dbReference type="ARBA" id="ARBA00001968"/>
    </source>
</evidence>
<evidence type="ECO:0000256" key="9">
    <source>
        <dbReference type="ARBA" id="ARBA00022801"/>
    </source>
</evidence>
<dbReference type="Ensembl" id="ENSLLET00000001239.1">
    <property type="protein sequence ID" value="ENSLLEP00000001178.1"/>
    <property type="gene ID" value="ENSLLEG00000000780.1"/>
</dbReference>
<keyword evidence="8" id="KW-0479">Metal-binding</keyword>
<dbReference type="GO" id="GO:0016787">
    <property type="term" value="F:hydrolase activity"/>
    <property type="evidence" value="ECO:0007669"/>
    <property type="project" value="UniProtKB-KW"/>
</dbReference>
<reference evidence="15" key="2">
    <citation type="submission" date="2025-09" db="UniProtKB">
        <authorList>
            <consortium name="Ensembl"/>
        </authorList>
    </citation>
    <scope>IDENTIFICATION</scope>
</reference>
<keyword evidence="6" id="KW-0963">Cytoplasm</keyword>
<dbReference type="PANTHER" id="PTHR22930">
    <property type="match status" value="1"/>
</dbReference>
<dbReference type="InterPro" id="IPR026103">
    <property type="entry name" value="HARBI1_animal"/>
</dbReference>
<dbReference type="OrthoDB" id="9946389at2759"/>
<evidence type="ECO:0000256" key="4">
    <source>
        <dbReference type="ARBA" id="ARBA00006958"/>
    </source>
</evidence>
<evidence type="ECO:0000256" key="3">
    <source>
        <dbReference type="ARBA" id="ARBA00004496"/>
    </source>
</evidence>
<dbReference type="Pfam" id="PF13359">
    <property type="entry name" value="DDE_Tnp_4"/>
    <property type="match status" value="1"/>
</dbReference>
<protein>
    <recommendedName>
        <fullName evidence="5">Putative nuclease HARBI1</fullName>
    </recommendedName>
    <alternativeName>
        <fullName evidence="11">Harbinger transposase-derived nuclease</fullName>
    </alternativeName>
</protein>
<evidence type="ECO:0000256" key="10">
    <source>
        <dbReference type="ARBA" id="ARBA00023242"/>
    </source>
</evidence>
<comment type="function">
    <text evidence="12">Transposase-derived protein that may have nuclease activity. Does not have transposase activity.</text>
</comment>
<dbReference type="InterPro" id="IPR045249">
    <property type="entry name" value="HARBI1-like"/>
</dbReference>
<dbReference type="InterPro" id="IPR027806">
    <property type="entry name" value="HARBI1_dom"/>
</dbReference>
<keyword evidence="7" id="KW-0540">Nuclease</keyword>
<dbReference type="GO" id="GO:0004518">
    <property type="term" value="F:nuclease activity"/>
    <property type="evidence" value="ECO:0007669"/>
    <property type="project" value="UniProtKB-KW"/>
</dbReference>
<keyword evidence="16" id="KW-1185">Reference proteome</keyword>
<evidence type="ECO:0000256" key="11">
    <source>
        <dbReference type="ARBA" id="ARBA00030126"/>
    </source>
</evidence>
<feature type="domain" description="DDE Tnp4" evidence="14">
    <location>
        <begin position="186"/>
        <end position="338"/>
    </location>
</feature>
<name>A0A8C5LP40_9ANUR</name>
<feature type="compositionally biased region" description="Basic and acidic residues" evidence="13">
    <location>
        <begin position="356"/>
        <end position="369"/>
    </location>
</feature>
<feature type="region of interest" description="Disordered" evidence="13">
    <location>
        <begin position="347"/>
        <end position="369"/>
    </location>
</feature>
<dbReference type="PANTHER" id="PTHR22930:SF282">
    <property type="entry name" value="NUCLEASE HARBI1-RELATED"/>
    <property type="match status" value="1"/>
</dbReference>
<dbReference type="Proteomes" id="UP000694569">
    <property type="component" value="Unplaced"/>
</dbReference>
<evidence type="ECO:0000256" key="12">
    <source>
        <dbReference type="ARBA" id="ARBA00045850"/>
    </source>
</evidence>
<evidence type="ECO:0000259" key="14">
    <source>
        <dbReference type="Pfam" id="PF13359"/>
    </source>
</evidence>
<comment type="cofactor">
    <cofactor evidence="1">
        <name>a divalent metal cation</name>
        <dbReference type="ChEBI" id="CHEBI:60240"/>
    </cofactor>
</comment>
<dbReference type="GO" id="GO:0005634">
    <property type="term" value="C:nucleus"/>
    <property type="evidence" value="ECO:0007669"/>
    <property type="project" value="UniProtKB-SubCell"/>
</dbReference>
<dbReference type="GeneTree" id="ENSGT00940000154348"/>
<evidence type="ECO:0000256" key="2">
    <source>
        <dbReference type="ARBA" id="ARBA00004123"/>
    </source>
</evidence>
<comment type="similarity">
    <text evidence="4">Belongs to the HARBI1 family.</text>
</comment>
<evidence type="ECO:0000313" key="16">
    <source>
        <dbReference type="Proteomes" id="UP000694569"/>
    </source>
</evidence>
<dbReference type="PRINTS" id="PR02086">
    <property type="entry name" value="PUTNUCHARBI1"/>
</dbReference>
<evidence type="ECO:0000256" key="13">
    <source>
        <dbReference type="SAM" id="MobiDB-lite"/>
    </source>
</evidence>
<accession>A0A8C5LP40</accession>
<evidence type="ECO:0000256" key="7">
    <source>
        <dbReference type="ARBA" id="ARBA00022722"/>
    </source>
</evidence>
<evidence type="ECO:0000256" key="6">
    <source>
        <dbReference type="ARBA" id="ARBA00022490"/>
    </source>
</evidence>
<evidence type="ECO:0000313" key="15">
    <source>
        <dbReference type="Ensembl" id="ENSLLEP00000001178.1"/>
    </source>
</evidence>
<dbReference type="GO" id="GO:0046872">
    <property type="term" value="F:metal ion binding"/>
    <property type="evidence" value="ECO:0007669"/>
    <property type="project" value="UniProtKB-KW"/>
</dbReference>
<organism evidence="15 16">
    <name type="scientific">Leptobrachium leishanense</name>
    <name type="common">Leishan spiny toad</name>
    <dbReference type="NCBI Taxonomy" id="445787"/>
    <lineage>
        <taxon>Eukaryota</taxon>
        <taxon>Metazoa</taxon>
        <taxon>Chordata</taxon>
        <taxon>Craniata</taxon>
        <taxon>Vertebrata</taxon>
        <taxon>Euteleostomi</taxon>
        <taxon>Amphibia</taxon>
        <taxon>Batrachia</taxon>
        <taxon>Anura</taxon>
        <taxon>Pelobatoidea</taxon>
        <taxon>Megophryidae</taxon>
        <taxon>Leptobrachium</taxon>
    </lineage>
</organism>
<keyword evidence="9" id="KW-0378">Hydrolase</keyword>